<dbReference type="EMBL" id="PQGG01000016">
    <property type="protein sequence ID" value="POP53350.1"/>
    <property type="molecule type" value="Genomic_DNA"/>
</dbReference>
<dbReference type="RefSeq" id="WP_103683746.1">
    <property type="nucleotide sequence ID" value="NZ_PQGG01000016.1"/>
</dbReference>
<dbReference type="Gene3D" id="2.10.260.10">
    <property type="match status" value="1"/>
</dbReference>
<gene>
    <name evidence="3" type="ORF">C0068_06825</name>
</gene>
<name>A0A2S4HHF8_9GAMM</name>
<dbReference type="SMART" id="SM00966">
    <property type="entry name" value="SpoVT_AbrB"/>
    <property type="match status" value="1"/>
</dbReference>
<evidence type="ECO:0000313" key="3">
    <source>
        <dbReference type="EMBL" id="POP53350.1"/>
    </source>
</evidence>
<dbReference type="Pfam" id="PF04014">
    <property type="entry name" value="MazE_antitoxin"/>
    <property type="match status" value="1"/>
</dbReference>
<reference evidence="3 4" key="1">
    <citation type="submission" date="2018-01" db="EMBL/GenBank/DDBJ databases">
        <authorList>
            <person name="Yu X.-D."/>
        </authorList>
    </citation>
    <scope>NUCLEOTIDE SEQUENCE [LARGE SCALE GENOMIC DNA]</scope>
    <source>
        <strain evidence="3 4">ZX-21</strain>
    </source>
</reference>
<organism evidence="3 4">
    <name type="scientific">Zhongshania marina</name>
    <dbReference type="NCBI Taxonomy" id="2304603"/>
    <lineage>
        <taxon>Bacteria</taxon>
        <taxon>Pseudomonadati</taxon>
        <taxon>Pseudomonadota</taxon>
        <taxon>Gammaproteobacteria</taxon>
        <taxon>Cellvibrionales</taxon>
        <taxon>Spongiibacteraceae</taxon>
        <taxon>Zhongshania</taxon>
    </lineage>
</organism>
<dbReference type="InterPro" id="IPR007159">
    <property type="entry name" value="SpoVT-AbrB_dom"/>
</dbReference>
<proteinExistence type="predicted"/>
<dbReference type="AlphaFoldDB" id="A0A2S4HHF8"/>
<evidence type="ECO:0000313" key="4">
    <source>
        <dbReference type="Proteomes" id="UP000237222"/>
    </source>
</evidence>
<evidence type="ECO:0000256" key="1">
    <source>
        <dbReference type="PROSITE-ProRule" id="PRU01076"/>
    </source>
</evidence>
<dbReference type="GO" id="GO:0003677">
    <property type="term" value="F:DNA binding"/>
    <property type="evidence" value="ECO:0007669"/>
    <property type="project" value="UniProtKB-UniRule"/>
</dbReference>
<dbReference type="Proteomes" id="UP000237222">
    <property type="component" value="Unassembled WGS sequence"/>
</dbReference>
<comment type="caution">
    <text evidence="3">The sequence shown here is derived from an EMBL/GenBank/DDBJ whole genome shotgun (WGS) entry which is preliminary data.</text>
</comment>
<evidence type="ECO:0000259" key="2">
    <source>
        <dbReference type="PROSITE" id="PS51740"/>
    </source>
</evidence>
<dbReference type="OrthoDB" id="9795766at2"/>
<protein>
    <submittedName>
        <fullName evidence="3">AbrB family transcriptional regulator</fullName>
    </submittedName>
</protein>
<keyword evidence="1" id="KW-0238">DNA-binding</keyword>
<dbReference type="SUPFAM" id="SSF89447">
    <property type="entry name" value="AbrB/MazE/MraZ-like"/>
    <property type="match status" value="1"/>
</dbReference>
<accession>A0A2S4HHF8</accession>
<dbReference type="PROSITE" id="PS51740">
    <property type="entry name" value="SPOVT_ABRB"/>
    <property type="match status" value="1"/>
</dbReference>
<feature type="domain" description="SpoVT-AbrB" evidence="2">
    <location>
        <begin position="3"/>
        <end position="46"/>
    </location>
</feature>
<sequence>MLTTLRKIGNSRGLIIPSAFLEQLQIENEVELILEDGVLLLKPVTPLRQGWFEGYDPAKDIEPLSELQELESEQEDWEW</sequence>
<dbReference type="InterPro" id="IPR037914">
    <property type="entry name" value="SpoVT-AbrB_sf"/>
</dbReference>